<dbReference type="PANTHER" id="PTHR43056:SF5">
    <property type="entry name" value="PEPTIDASE S9 PROLYL OLIGOPEPTIDASE CATALYTIC DOMAIN-CONTAINING PROTEIN"/>
    <property type="match status" value="1"/>
</dbReference>
<dbReference type="InterPro" id="IPR050585">
    <property type="entry name" value="Xaa-Pro_dipeptidyl-ppase/CocE"/>
</dbReference>
<sequence>MSKASLGYGSWPTPVTSELVTRAATGFGSVAAYDAPGGSGIVWSESRPDEGGRTQLVRLTSDGVRCELLPAEANARTAVHEYGGGAWWLHPGDPESVWYVDWADQRVRLQRRDGEAVALTPEPEVPRGDRYADGDVAHSGRFVVAVREHHPSAGCPAREVRNEVVRLDAYAASTPEVLVSGHDFVAAPRLSTDDSRLAWISWEHPSMPWDDTVLRVRDLATGAEEVVAGGPGESVSEPQWHPDGSLTFLSDRTGWWNLYRWRPGAAVEALVEVDAEIGVPGWQLGGSRYAVLPDGRIVFAAVRDGFDRLAVRETTGEITELDLPFSVFRSVRPDASGTVVFIAGSPAEEFGVHRVVPSPEATAQTARAPRDLGLDRELFARPESFAFPSVDAGGAPRTGHALYYPPTGTHTAPEGELPPLLVTIHGGPTSMAQPVLNVGVQYWTSRGVGVVDVNYGGSTGYGRAYREQLHGAWGVVDVADCTAAARALAEAGRVDPDRMAIRGGSAGGFTTLAALARPDTPFSAGADHFGVADLEALVQETHKFESQYLHRLIGQYPQDRETFVQRSPITHVDQLRTPLVVLQGGEDVVVPPNQSELIVEAVRERGVPVAYLLFPDEQHGFRRTENIRRALDAELYFYSRVFGFDLPEDEGIAPIEIDNLDQS</sequence>
<dbReference type="InterPro" id="IPR011042">
    <property type="entry name" value="6-blade_b-propeller_TolB-like"/>
</dbReference>
<gene>
    <name evidence="2" type="ORF">EIL87_18660</name>
</gene>
<dbReference type="Gene3D" id="2.120.10.30">
    <property type="entry name" value="TolB, C-terminal domain"/>
    <property type="match status" value="1"/>
</dbReference>
<dbReference type="SUPFAM" id="SSF53474">
    <property type="entry name" value="alpha/beta-Hydrolases"/>
    <property type="match status" value="1"/>
</dbReference>
<dbReference type="PANTHER" id="PTHR43056">
    <property type="entry name" value="PEPTIDASE S9 PROLYL OLIGOPEPTIDASE"/>
    <property type="match status" value="1"/>
</dbReference>
<proteinExistence type="predicted"/>
<dbReference type="RefSeq" id="WP_125091844.1">
    <property type="nucleotide sequence ID" value="NZ_RSAA01000017.1"/>
</dbReference>
<dbReference type="InterPro" id="IPR029058">
    <property type="entry name" value="AB_hydrolase_fold"/>
</dbReference>
<dbReference type="GO" id="GO:0006508">
    <property type="term" value="P:proteolysis"/>
    <property type="evidence" value="ECO:0007669"/>
    <property type="project" value="InterPro"/>
</dbReference>
<name>A0A426JNZ2_9PSEU</name>
<dbReference type="InterPro" id="IPR011659">
    <property type="entry name" value="WD40"/>
</dbReference>
<dbReference type="EMBL" id="RSAA01000017">
    <property type="protein sequence ID" value="RRO14760.1"/>
    <property type="molecule type" value="Genomic_DNA"/>
</dbReference>
<dbReference type="Gene3D" id="3.40.50.1820">
    <property type="entry name" value="alpha/beta hydrolase"/>
    <property type="match status" value="1"/>
</dbReference>
<dbReference type="AlphaFoldDB" id="A0A426JNZ2"/>
<evidence type="ECO:0000313" key="2">
    <source>
        <dbReference type="EMBL" id="RRO14760.1"/>
    </source>
</evidence>
<keyword evidence="3" id="KW-1185">Reference proteome</keyword>
<evidence type="ECO:0000313" key="3">
    <source>
        <dbReference type="Proteomes" id="UP000274515"/>
    </source>
</evidence>
<reference evidence="2 3" key="1">
    <citation type="submission" date="2018-11" db="EMBL/GenBank/DDBJ databases">
        <title>Saccharopolyspora rhizosphaerae sp. nov., an actinomycete isolated from rhizosphere soil in Thailand.</title>
        <authorList>
            <person name="Intra B."/>
            <person name="Euanorasetr J."/>
            <person name="Take A."/>
            <person name="Inahashi Y."/>
            <person name="Mori M."/>
            <person name="Panbangred W."/>
            <person name="Matsumoto A."/>
        </authorList>
    </citation>
    <scope>NUCLEOTIDE SEQUENCE [LARGE SCALE GENOMIC DNA]</scope>
    <source>
        <strain evidence="2 3">H219</strain>
    </source>
</reference>
<dbReference type="OrthoDB" id="128799at2"/>
<evidence type="ECO:0000259" key="1">
    <source>
        <dbReference type="Pfam" id="PF00326"/>
    </source>
</evidence>
<dbReference type="Proteomes" id="UP000274515">
    <property type="component" value="Unassembled WGS sequence"/>
</dbReference>
<accession>A0A426JNZ2</accession>
<protein>
    <submittedName>
        <fullName evidence="2">S9 family peptidase</fullName>
    </submittedName>
</protein>
<organism evidence="2 3">
    <name type="scientific">Saccharopolyspora rhizosphaerae</name>
    <dbReference type="NCBI Taxonomy" id="2492662"/>
    <lineage>
        <taxon>Bacteria</taxon>
        <taxon>Bacillati</taxon>
        <taxon>Actinomycetota</taxon>
        <taxon>Actinomycetes</taxon>
        <taxon>Pseudonocardiales</taxon>
        <taxon>Pseudonocardiaceae</taxon>
        <taxon>Saccharopolyspora</taxon>
    </lineage>
</organism>
<dbReference type="SUPFAM" id="SSF82171">
    <property type="entry name" value="DPP6 N-terminal domain-like"/>
    <property type="match status" value="1"/>
</dbReference>
<feature type="domain" description="Peptidase S9 prolyl oligopeptidase catalytic" evidence="1">
    <location>
        <begin position="440"/>
        <end position="643"/>
    </location>
</feature>
<dbReference type="GO" id="GO:0008236">
    <property type="term" value="F:serine-type peptidase activity"/>
    <property type="evidence" value="ECO:0007669"/>
    <property type="project" value="InterPro"/>
</dbReference>
<dbReference type="Pfam" id="PF07676">
    <property type="entry name" value="PD40"/>
    <property type="match status" value="1"/>
</dbReference>
<comment type="caution">
    <text evidence="2">The sequence shown here is derived from an EMBL/GenBank/DDBJ whole genome shotgun (WGS) entry which is preliminary data.</text>
</comment>
<dbReference type="InterPro" id="IPR001375">
    <property type="entry name" value="Peptidase_S9_cat"/>
</dbReference>
<dbReference type="Pfam" id="PF00326">
    <property type="entry name" value="Peptidase_S9"/>
    <property type="match status" value="1"/>
</dbReference>